<dbReference type="Proteomes" id="UP000054558">
    <property type="component" value="Unassembled WGS sequence"/>
</dbReference>
<reference evidence="1 2" key="1">
    <citation type="journal article" date="2014" name="Nat. Commun.">
        <title>Klebsormidium flaccidum genome reveals primary factors for plant terrestrial adaptation.</title>
        <authorList>
            <person name="Hori K."/>
            <person name="Maruyama F."/>
            <person name="Fujisawa T."/>
            <person name="Togashi T."/>
            <person name="Yamamoto N."/>
            <person name="Seo M."/>
            <person name="Sato S."/>
            <person name="Yamada T."/>
            <person name="Mori H."/>
            <person name="Tajima N."/>
            <person name="Moriyama T."/>
            <person name="Ikeuchi M."/>
            <person name="Watanabe M."/>
            <person name="Wada H."/>
            <person name="Kobayashi K."/>
            <person name="Saito M."/>
            <person name="Masuda T."/>
            <person name="Sasaki-Sekimoto Y."/>
            <person name="Mashiguchi K."/>
            <person name="Awai K."/>
            <person name="Shimojima M."/>
            <person name="Masuda S."/>
            <person name="Iwai M."/>
            <person name="Nobusawa T."/>
            <person name="Narise T."/>
            <person name="Kondo S."/>
            <person name="Saito H."/>
            <person name="Sato R."/>
            <person name="Murakawa M."/>
            <person name="Ihara Y."/>
            <person name="Oshima-Yamada Y."/>
            <person name="Ohtaka K."/>
            <person name="Satoh M."/>
            <person name="Sonobe K."/>
            <person name="Ishii M."/>
            <person name="Ohtani R."/>
            <person name="Kanamori-Sato M."/>
            <person name="Honoki R."/>
            <person name="Miyazaki D."/>
            <person name="Mochizuki H."/>
            <person name="Umetsu J."/>
            <person name="Higashi K."/>
            <person name="Shibata D."/>
            <person name="Kamiya Y."/>
            <person name="Sato N."/>
            <person name="Nakamura Y."/>
            <person name="Tabata S."/>
            <person name="Ida S."/>
            <person name="Kurokawa K."/>
            <person name="Ohta H."/>
        </authorList>
    </citation>
    <scope>NUCLEOTIDE SEQUENCE [LARGE SCALE GENOMIC DNA]</scope>
    <source>
        <strain evidence="1 2">NIES-2285</strain>
    </source>
</reference>
<proteinExistence type="predicted"/>
<organism evidence="1 2">
    <name type="scientific">Klebsormidium nitens</name>
    <name type="common">Green alga</name>
    <name type="synonym">Ulothrix nitens</name>
    <dbReference type="NCBI Taxonomy" id="105231"/>
    <lineage>
        <taxon>Eukaryota</taxon>
        <taxon>Viridiplantae</taxon>
        <taxon>Streptophyta</taxon>
        <taxon>Klebsormidiophyceae</taxon>
        <taxon>Klebsormidiales</taxon>
        <taxon>Klebsormidiaceae</taxon>
        <taxon>Klebsormidium</taxon>
    </lineage>
</organism>
<name>A0A0U9HTD7_KLENI</name>
<evidence type="ECO:0000313" key="2">
    <source>
        <dbReference type="Proteomes" id="UP000054558"/>
    </source>
</evidence>
<accession>A0A0U9HTD7</accession>
<gene>
    <name evidence="1" type="ORF">KFL_002640070</name>
</gene>
<dbReference type="EMBL" id="DF237213">
    <property type="protein sequence ID" value="GAQ85985.1"/>
    <property type="molecule type" value="Genomic_DNA"/>
</dbReference>
<keyword evidence="2" id="KW-1185">Reference proteome</keyword>
<dbReference type="AlphaFoldDB" id="A0A0U9HTD7"/>
<sequence>MPAGCIAGPTSVASWTHQPAVVQCGVAGGQIPALPFGGPEGVIGGNSHIRLQPFSYSQKLLTTTYNWGRLYPALGPNGRGSVQANLFGFGGKTSKGSGGRQGCAKCGYKGSVECPGCKGSGKNKKNGNMFERYKCFDCQGFGLISCPACSKGKGLTPEQRGER</sequence>
<protein>
    <submittedName>
        <fullName evidence="1">Uncharacterized protein</fullName>
    </submittedName>
</protein>
<dbReference type="OrthoDB" id="2016681at2759"/>
<evidence type="ECO:0000313" key="1">
    <source>
        <dbReference type="EMBL" id="GAQ85985.1"/>
    </source>
</evidence>